<dbReference type="Pfam" id="PF03449">
    <property type="entry name" value="GreA_GreB_N"/>
    <property type="match status" value="1"/>
</dbReference>
<evidence type="ECO:0000256" key="8">
    <source>
        <dbReference type="HAMAP-Rule" id="MF_00105"/>
    </source>
</evidence>
<dbReference type="SUPFAM" id="SSF46557">
    <property type="entry name" value="GreA transcript cleavage protein, N-terminal domain"/>
    <property type="match status" value="1"/>
</dbReference>
<evidence type="ECO:0000259" key="11">
    <source>
        <dbReference type="Pfam" id="PF03449"/>
    </source>
</evidence>
<reference evidence="12 13" key="1">
    <citation type="journal article" date="2018" name="J. Microbiol.">
        <title>Baekduia soli gen. nov., sp. nov., a novel bacterium isolated from the soil of Baekdu Mountain and proposal of a novel family name, Baekduiaceae fam. nov.</title>
        <authorList>
            <person name="An D.S."/>
            <person name="Siddiqi M.Z."/>
            <person name="Kim K.H."/>
            <person name="Yu H.S."/>
            <person name="Im W.T."/>
        </authorList>
    </citation>
    <scope>NUCLEOTIDE SEQUENCE [LARGE SCALE GENOMIC DNA]</scope>
    <source>
        <strain evidence="12 13">BR7-21</strain>
    </source>
</reference>
<dbReference type="InterPro" id="IPR036805">
    <property type="entry name" value="Tscrpt_elong_fac_GreA/B_N_sf"/>
</dbReference>
<dbReference type="PANTHER" id="PTHR30437:SF4">
    <property type="entry name" value="TRANSCRIPTION ELONGATION FACTOR GREA"/>
    <property type="match status" value="1"/>
</dbReference>
<keyword evidence="12" id="KW-0648">Protein biosynthesis</keyword>
<dbReference type="EMBL" id="CP042430">
    <property type="protein sequence ID" value="QEC48168.1"/>
    <property type="molecule type" value="Genomic_DNA"/>
</dbReference>
<accession>A0A5B8U5P8</accession>
<dbReference type="Pfam" id="PF01272">
    <property type="entry name" value="GreA_GreB"/>
    <property type="match status" value="1"/>
</dbReference>
<evidence type="ECO:0000256" key="4">
    <source>
        <dbReference type="ARBA" id="ARBA00023125"/>
    </source>
</evidence>
<dbReference type="GO" id="GO:0070063">
    <property type="term" value="F:RNA polymerase binding"/>
    <property type="evidence" value="ECO:0007669"/>
    <property type="project" value="InterPro"/>
</dbReference>
<dbReference type="InterPro" id="IPR022691">
    <property type="entry name" value="Tscrpt_elong_fac_GreA/B_N"/>
</dbReference>
<organism evidence="12 13">
    <name type="scientific">Baekduia soli</name>
    <dbReference type="NCBI Taxonomy" id="496014"/>
    <lineage>
        <taxon>Bacteria</taxon>
        <taxon>Bacillati</taxon>
        <taxon>Actinomycetota</taxon>
        <taxon>Thermoleophilia</taxon>
        <taxon>Solirubrobacterales</taxon>
        <taxon>Baekduiaceae</taxon>
        <taxon>Baekduia</taxon>
    </lineage>
</organism>
<comment type="function">
    <text evidence="6 8 9">Necessary for efficient RNA polymerase transcription elongation past template-encoded arresting sites. The arresting sites in DNA have the property of trapping a certain fraction of elongating RNA polymerases that pass through, resulting in locked ternary complexes. Cleavage of the nascent transcript by cleavage factors such as GreA or GreB allows the resumption of elongation from the new 3'terminus. GreA releases sequences of 2 to 3 nucleotides.</text>
</comment>
<dbReference type="InterPro" id="IPR001437">
    <property type="entry name" value="Tscrpt_elong_fac_GreA/B_C"/>
</dbReference>
<dbReference type="PANTHER" id="PTHR30437">
    <property type="entry name" value="TRANSCRIPTION ELONGATION FACTOR GREA"/>
    <property type="match status" value="1"/>
</dbReference>
<sequence>MAEAITREGLAHLKSELEELEGEGRRAIAQRILVARELGDLSENAEYHAAKEDQAHHETKIARLTERLRNAKVVEAEADATVVTFGATVKVTDVTSGRTTTYTIVGATEADLKTGKLSAESPVAKALIGAAPGETVTVSTPSGKRDLRVEALGS</sequence>
<dbReference type="Gene3D" id="3.10.50.30">
    <property type="entry name" value="Transcription elongation factor, GreA/GreB, C-terminal domain"/>
    <property type="match status" value="1"/>
</dbReference>
<protein>
    <recommendedName>
        <fullName evidence="2 8">Transcription elongation factor GreA</fullName>
    </recommendedName>
    <alternativeName>
        <fullName evidence="7 8">Transcript cleavage factor GreA</fullName>
    </alternativeName>
</protein>
<keyword evidence="5 8" id="KW-0804">Transcription</keyword>
<gene>
    <name evidence="8 12" type="primary">greA</name>
    <name evidence="12" type="ORF">FSW04_11705</name>
</gene>
<evidence type="ECO:0000256" key="9">
    <source>
        <dbReference type="RuleBase" id="RU000556"/>
    </source>
</evidence>
<dbReference type="PROSITE" id="PS00829">
    <property type="entry name" value="GREAB_1"/>
    <property type="match status" value="1"/>
</dbReference>
<dbReference type="HAMAP" id="MF_00105">
    <property type="entry name" value="GreA_GreB"/>
    <property type="match status" value="1"/>
</dbReference>
<dbReference type="AlphaFoldDB" id="A0A5B8U5P8"/>
<name>A0A5B8U5P8_9ACTN</name>
<dbReference type="InterPro" id="IPR018151">
    <property type="entry name" value="TF_GreA/GreB_CS"/>
</dbReference>
<dbReference type="FunFam" id="3.10.50.30:FF:000001">
    <property type="entry name" value="Transcription elongation factor GreA"/>
    <property type="match status" value="1"/>
</dbReference>
<keyword evidence="3 8" id="KW-0805">Transcription regulation</keyword>
<dbReference type="GO" id="GO:0006354">
    <property type="term" value="P:DNA-templated transcription elongation"/>
    <property type="evidence" value="ECO:0007669"/>
    <property type="project" value="TreeGrafter"/>
</dbReference>
<proteinExistence type="inferred from homology"/>
<dbReference type="Proteomes" id="UP000321805">
    <property type="component" value="Chromosome"/>
</dbReference>
<comment type="similarity">
    <text evidence="1 8 9">Belongs to the GreA/GreB family.</text>
</comment>
<dbReference type="Gene3D" id="1.10.287.180">
    <property type="entry name" value="Transcription elongation factor, GreA/GreB, N-terminal domain"/>
    <property type="match status" value="1"/>
</dbReference>
<evidence type="ECO:0000313" key="12">
    <source>
        <dbReference type="EMBL" id="QEC48168.1"/>
    </source>
</evidence>
<dbReference type="InterPro" id="IPR023459">
    <property type="entry name" value="Tscrpt_elong_fac_GreA/B_fam"/>
</dbReference>
<dbReference type="RefSeq" id="WP_146919408.1">
    <property type="nucleotide sequence ID" value="NZ_CP042430.1"/>
</dbReference>
<feature type="domain" description="Transcription elongation factor GreA/GreB N-terminal" evidence="11">
    <location>
        <begin position="5"/>
        <end position="73"/>
    </location>
</feature>
<evidence type="ECO:0000256" key="1">
    <source>
        <dbReference type="ARBA" id="ARBA00008213"/>
    </source>
</evidence>
<dbReference type="InterPro" id="IPR006359">
    <property type="entry name" value="Tscrpt_elong_fac_GreA"/>
</dbReference>
<keyword evidence="12" id="KW-0251">Elongation factor</keyword>
<evidence type="ECO:0000259" key="10">
    <source>
        <dbReference type="Pfam" id="PF01272"/>
    </source>
</evidence>
<dbReference type="OrthoDB" id="9797227at2"/>
<dbReference type="SUPFAM" id="SSF54534">
    <property type="entry name" value="FKBP-like"/>
    <property type="match status" value="1"/>
</dbReference>
<dbReference type="NCBIfam" id="TIGR01462">
    <property type="entry name" value="greA"/>
    <property type="match status" value="1"/>
</dbReference>
<dbReference type="InterPro" id="IPR028624">
    <property type="entry name" value="Tscrpt_elong_fac_GreA/B"/>
</dbReference>
<dbReference type="PIRSF" id="PIRSF006092">
    <property type="entry name" value="GreA_GreB"/>
    <property type="match status" value="1"/>
</dbReference>
<dbReference type="GO" id="GO:0032784">
    <property type="term" value="P:regulation of DNA-templated transcription elongation"/>
    <property type="evidence" value="ECO:0007669"/>
    <property type="project" value="UniProtKB-UniRule"/>
</dbReference>
<dbReference type="KEGG" id="bsol:FSW04_11705"/>
<evidence type="ECO:0000256" key="7">
    <source>
        <dbReference type="ARBA" id="ARBA00030776"/>
    </source>
</evidence>
<keyword evidence="4 8" id="KW-0238">DNA-binding</keyword>
<keyword evidence="13" id="KW-1185">Reference proteome</keyword>
<evidence type="ECO:0000313" key="13">
    <source>
        <dbReference type="Proteomes" id="UP000321805"/>
    </source>
</evidence>
<dbReference type="NCBIfam" id="NF001263">
    <property type="entry name" value="PRK00226.1-4"/>
    <property type="match status" value="1"/>
</dbReference>
<dbReference type="GO" id="GO:0003746">
    <property type="term" value="F:translation elongation factor activity"/>
    <property type="evidence" value="ECO:0007669"/>
    <property type="project" value="UniProtKB-KW"/>
</dbReference>
<dbReference type="GO" id="GO:0003677">
    <property type="term" value="F:DNA binding"/>
    <property type="evidence" value="ECO:0007669"/>
    <property type="project" value="UniProtKB-UniRule"/>
</dbReference>
<dbReference type="InterPro" id="IPR036953">
    <property type="entry name" value="GreA/GreB_C_sf"/>
</dbReference>
<feature type="domain" description="Transcription elongation factor GreA/GreB C-terminal" evidence="10">
    <location>
        <begin position="80"/>
        <end position="150"/>
    </location>
</feature>
<evidence type="ECO:0000256" key="6">
    <source>
        <dbReference type="ARBA" id="ARBA00024916"/>
    </source>
</evidence>
<evidence type="ECO:0000256" key="2">
    <source>
        <dbReference type="ARBA" id="ARBA00013729"/>
    </source>
</evidence>
<evidence type="ECO:0000256" key="5">
    <source>
        <dbReference type="ARBA" id="ARBA00023163"/>
    </source>
</evidence>
<dbReference type="FunFam" id="1.10.287.180:FF:000001">
    <property type="entry name" value="Transcription elongation factor GreA"/>
    <property type="match status" value="1"/>
</dbReference>
<evidence type="ECO:0000256" key="3">
    <source>
        <dbReference type="ARBA" id="ARBA00023015"/>
    </source>
</evidence>
<dbReference type="PROSITE" id="PS00830">
    <property type="entry name" value="GREAB_2"/>
    <property type="match status" value="1"/>
</dbReference>